<dbReference type="AlphaFoldDB" id="A0A1G7DHN2"/>
<dbReference type="Proteomes" id="UP000198967">
    <property type="component" value="Unassembled WGS sequence"/>
</dbReference>
<evidence type="ECO:0000259" key="1">
    <source>
        <dbReference type="Pfam" id="PF04480"/>
    </source>
</evidence>
<feature type="domain" description="DUF559" evidence="1">
    <location>
        <begin position="225"/>
        <end position="290"/>
    </location>
</feature>
<name>A0A1G7DHN2_PSEOR</name>
<organism evidence="2 3">
    <name type="scientific">Pseudonocardia oroxyli</name>
    <dbReference type="NCBI Taxonomy" id="366584"/>
    <lineage>
        <taxon>Bacteria</taxon>
        <taxon>Bacillati</taxon>
        <taxon>Actinomycetota</taxon>
        <taxon>Actinomycetes</taxon>
        <taxon>Pseudonocardiales</taxon>
        <taxon>Pseudonocardiaceae</taxon>
        <taxon>Pseudonocardia</taxon>
    </lineage>
</organism>
<sequence>MLTTEVPGWPAVFRGSWAVRAGLVTRRHLEGPRFVRVFPDVHVPAGGALDLRLRSHAAYLHMQTRGVLSGYAAAALHGAACAPTVDVLPDITVPGGGFRAPDGLRLHRETLSEGEVIEIDGLAVTSPERTAFDLARWAASLNEAVAAVDRLANVARFPPAAILRLNERHPAMRGCARLPEVVDLADHRSGSRPETLLRLLLVQSGLPRPELQWVVQDVVAKEAVWVDLAYPRQQVGIEYEGAPHVEAAQVLRDIARTTMLTDKGWRMLRFTKNDVFRRPEYVVTTVGRALRTSR</sequence>
<proteinExistence type="predicted"/>
<reference evidence="2 3" key="1">
    <citation type="submission" date="2016-10" db="EMBL/GenBank/DDBJ databases">
        <authorList>
            <person name="de Groot N.N."/>
        </authorList>
    </citation>
    <scope>NUCLEOTIDE SEQUENCE [LARGE SCALE GENOMIC DNA]</scope>
    <source>
        <strain evidence="2 3">CGMCC 4.3143</strain>
    </source>
</reference>
<dbReference type="Pfam" id="PF04480">
    <property type="entry name" value="DUF559"/>
    <property type="match status" value="1"/>
</dbReference>
<gene>
    <name evidence="2" type="ORF">SAMN05216377_10142</name>
</gene>
<dbReference type="OrthoDB" id="3566910at2"/>
<dbReference type="InterPro" id="IPR011335">
    <property type="entry name" value="Restrct_endonuc-II-like"/>
</dbReference>
<dbReference type="RefSeq" id="WP_093074684.1">
    <property type="nucleotide sequence ID" value="NZ_FNBE01000001.1"/>
</dbReference>
<dbReference type="STRING" id="366584.SAMN05216377_10142"/>
<dbReference type="SUPFAM" id="SSF52980">
    <property type="entry name" value="Restriction endonuclease-like"/>
    <property type="match status" value="1"/>
</dbReference>
<dbReference type="Gene3D" id="3.40.960.10">
    <property type="entry name" value="VSR Endonuclease"/>
    <property type="match status" value="1"/>
</dbReference>
<dbReference type="EMBL" id="FNBE01000001">
    <property type="protein sequence ID" value="SDE51064.1"/>
    <property type="molecule type" value="Genomic_DNA"/>
</dbReference>
<evidence type="ECO:0000313" key="3">
    <source>
        <dbReference type="Proteomes" id="UP000198967"/>
    </source>
</evidence>
<evidence type="ECO:0000313" key="2">
    <source>
        <dbReference type="EMBL" id="SDE51064.1"/>
    </source>
</evidence>
<accession>A0A1G7DHN2</accession>
<dbReference type="InterPro" id="IPR007569">
    <property type="entry name" value="DUF559"/>
</dbReference>
<protein>
    <recommendedName>
        <fullName evidence="1">DUF559 domain-containing protein</fullName>
    </recommendedName>
</protein>
<keyword evidence="3" id="KW-1185">Reference proteome</keyword>